<feature type="compositionally biased region" description="Polar residues" evidence="1">
    <location>
        <begin position="234"/>
        <end position="243"/>
    </location>
</feature>
<accession>A0A8H6VF94</accession>
<organism evidence="2 3">
    <name type="scientific">Aspergillus felis</name>
    <dbReference type="NCBI Taxonomy" id="1287682"/>
    <lineage>
        <taxon>Eukaryota</taxon>
        <taxon>Fungi</taxon>
        <taxon>Dikarya</taxon>
        <taxon>Ascomycota</taxon>
        <taxon>Pezizomycotina</taxon>
        <taxon>Eurotiomycetes</taxon>
        <taxon>Eurotiomycetidae</taxon>
        <taxon>Eurotiales</taxon>
        <taxon>Aspergillaceae</taxon>
        <taxon>Aspergillus</taxon>
        <taxon>Aspergillus subgen. Fumigati</taxon>
    </lineage>
</organism>
<dbReference type="AlphaFoldDB" id="A0A8H6VF94"/>
<dbReference type="EMBL" id="JACBAG010001553">
    <property type="protein sequence ID" value="KAF7184760.1"/>
    <property type="molecule type" value="Genomic_DNA"/>
</dbReference>
<feature type="region of interest" description="Disordered" evidence="1">
    <location>
        <begin position="1"/>
        <end position="50"/>
    </location>
</feature>
<sequence length="301" mass="33001">MPPIFQVNNFKPFPPHKSPNSGSQRASNSPCPEPRPESLPSTLPIPQHHLPVRPPAEVCMHLSTKSRAYATSPCKLAPHPPQTPHTSTQDRAHCDSQGATGTPTELSCFPGDIMEAGLPSPSISSLDDSFEEMFGFPDIQSTIPIDPAMLANNGSWEASDQRQPVPPCDSALDSETICPYPEPPPVLHNTLGSYQDYSEGASSSNGGIQTNYHSHIYGHQESRSSNHNAEPDLSHSSNVSEQSKNPKRKRQRSDGQAPKRLRVSDRLRTRENSCTGLRSHFLSVPLDGRLQFLSWLFEGVL</sequence>
<proteinExistence type="predicted"/>
<evidence type="ECO:0000313" key="2">
    <source>
        <dbReference type="EMBL" id="KAF7184760.1"/>
    </source>
</evidence>
<gene>
    <name evidence="2" type="ORF">CNMCM7691_006253</name>
</gene>
<reference evidence="2" key="1">
    <citation type="submission" date="2020-06" db="EMBL/GenBank/DDBJ databases">
        <title>Draft genome sequences of strains closely related to Aspergillus parafelis and Aspergillus hiratsukae.</title>
        <authorList>
            <person name="Dos Santos R.A.C."/>
            <person name="Rivero-Menendez O."/>
            <person name="Steenwyk J.L."/>
            <person name="Mead M.E."/>
            <person name="Goldman G.H."/>
            <person name="Alastruey-Izquierdo A."/>
            <person name="Rokas A."/>
        </authorList>
    </citation>
    <scope>NUCLEOTIDE SEQUENCE</scope>
    <source>
        <strain evidence="2">CNM-CM7691</strain>
    </source>
</reference>
<keyword evidence="3" id="KW-1185">Reference proteome</keyword>
<dbReference type="Proteomes" id="UP000641853">
    <property type="component" value="Unassembled WGS sequence"/>
</dbReference>
<comment type="caution">
    <text evidence="2">The sequence shown here is derived from an EMBL/GenBank/DDBJ whole genome shotgun (WGS) entry which is preliminary data.</text>
</comment>
<feature type="compositionally biased region" description="Basic and acidic residues" evidence="1">
    <location>
        <begin position="218"/>
        <end position="233"/>
    </location>
</feature>
<feature type="compositionally biased region" description="Polar residues" evidence="1">
    <location>
        <begin position="18"/>
        <end position="30"/>
    </location>
</feature>
<feature type="region of interest" description="Disordered" evidence="1">
    <location>
        <begin position="156"/>
        <end position="268"/>
    </location>
</feature>
<feature type="compositionally biased region" description="Polar residues" evidence="1">
    <location>
        <begin position="190"/>
        <end position="213"/>
    </location>
</feature>
<feature type="region of interest" description="Disordered" evidence="1">
    <location>
        <begin position="72"/>
        <end position="103"/>
    </location>
</feature>
<evidence type="ECO:0000313" key="3">
    <source>
        <dbReference type="Proteomes" id="UP000641853"/>
    </source>
</evidence>
<name>A0A8H6VF94_9EURO</name>
<protein>
    <submittedName>
        <fullName evidence="2">Uncharacterized protein</fullName>
    </submittedName>
</protein>
<evidence type="ECO:0000256" key="1">
    <source>
        <dbReference type="SAM" id="MobiDB-lite"/>
    </source>
</evidence>